<organism evidence="1 2">
    <name type="scientific">Burkholderia semiarida</name>
    <dbReference type="NCBI Taxonomy" id="2843303"/>
    <lineage>
        <taxon>Bacteria</taxon>
        <taxon>Pseudomonadati</taxon>
        <taxon>Pseudomonadota</taxon>
        <taxon>Betaproteobacteria</taxon>
        <taxon>Burkholderiales</taxon>
        <taxon>Burkholderiaceae</taxon>
        <taxon>Burkholderia</taxon>
        <taxon>Burkholderia cepacia complex</taxon>
    </lineage>
</organism>
<evidence type="ECO:0000313" key="1">
    <source>
        <dbReference type="EMBL" id="MFH5250562.1"/>
    </source>
</evidence>
<evidence type="ECO:0000313" key="2">
    <source>
        <dbReference type="Proteomes" id="UP001609186"/>
    </source>
</evidence>
<reference evidence="1 2" key="1">
    <citation type="submission" date="2024-10" db="EMBL/GenBank/DDBJ databases">
        <title>Burkholderia semiarida in Mexico.</title>
        <authorList>
            <person name="Estrada P."/>
        </authorList>
    </citation>
    <scope>NUCLEOTIDE SEQUENCE [LARGE SCALE GENOMIC DNA]</scope>
    <source>
        <strain evidence="1 2">CLM7-1</strain>
    </source>
</reference>
<feature type="non-terminal residue" evidence="1">
    <location>
        <position position="27"/>
    </location>
</feature>
<protein>
    <submittedName>
        <fullName evidence="1">DUF6402 family protein</fullName>
    </submittedName>
</protein>
<accession>A0ABW7KXK7</accession>
<dbReference type="EMBL" id="JBIMPM010000005">
    <property type="protein sequence ID" value="MFH5250562.1"/>
    <property type="molecule type" value="Genomic_DNA"/>
</dbReference>
<dbReference type="InterPro" id="IPR045646">
    <property type="entry name" value="DUF6402"/>
</dbReference>
<keyword evidence="2" id="KW-1185">Reference proteome</keyword>
<name>A0ABW7KXK7_9BURK</name>
<dbReference type="RefSeq" id="WP_395128850.1">
    <property type="nucleotide sequence ID" value="NZ_JBIMPM010000005.1"/>
</dbReference>
<gene>
    <name evidence="1" type="ORF">ACGTRS_04875</name>
</gene>
<proteinExistence type="predicted"/>
<comment type="caution">
    <text evidence="1">The sequence shown here is derived from an EMBL/GenBank/DDBJ whole genome shotgun (WGS) entry which is preliminary data.</text>
</comment>
<sequence length="27" mass="3062">MKDNYSFNGKQYLGHWNKHGVIIAPGS</sequence>
<dbReference type="Pfam" id="PF19940">
    <property type="entry name" value="DUF6402"/>
    <property type="match status" value="1"/>
</dbReference>
<dbReference type="Proteomes" id="UP001609186">
    <property type="component" value="Unassembled WGS sequence"/>
</dbReference>